<feature type="region of interest" description="Disordered" evidence="4">
    <location>
        <begin position="1"/>
        <end position="22"/>
    </location>
</feature>
<feature type="domain" description="HTH araC/xylS-type" evidence="5">
    <location>
        <begin position="239"/>
        <end position="340"/>
    </location>
</feature>
<dbReference type="GO" id="GO:0003700">
    <property type="term" value="F:DNA-binding transcription factor activity"/>
    <property type="evidence" value="ECO:0007669"/>
    <property type="project" value="InterPro"/>
</dbReference>
<dbReference type="PANTHER" id="PTHR46796">
    <property type="entry name" value="HTH-TYPE TRANSCRIPTIONAL ACTIVATOR RHAS-RELATED"/>
    <property type="match status" value="1"/>
</dbReference>
<evidence type="ECO:0000256" key="3">
    <source>
        <dbReference type="ARBA" id="ARBA00023163"/>
    </source>
</evidence>
<proteinExistence type="predicted"/>
<evidence type="ECO:0000313" key="7">
    <source>
        <dbReference type="Proteomes" id="UP000008710"/>
    </source>
</evidence>
<keyword evidence="6" id="KW-0614">Plasmid</keyword>
<sequence>MADHWMGPEKTASSAAGRGAPPCTSINLHSEDVEEAVAGVGEVFHPHELTRVGAGSGFHADLKAVVAGSMVSGQLRYNNNTDLYCPAIDGYHVNIPMSGRLLSESGGEETAVEQGNAVVYSTGSDARVLTPRTSQLHVFAMKLDRSTMQTAIQDLLDRPVSRPVQLHGGLDLTTVNGRAWRRLVLDTYRSQIEGTFMANPLLAAPLTYSIAVGLLNLTEHQYAEELTRPAMRTAPAPINEAVEYITAHAATPLSPELIAREVGVGVRALQRGFREYLDTTPIEFIRNARMKRAHEDLMAADAETDTVSGIASRWGFYHYGRFSQEYRRIYGVSPSHTLRSA</sequence>
<dbReference type="InterPro" id="IPR050204">
    <property type="entry name" value="AraC_XylS_family_regulators"/>
</dbReference>
<dbReference type="HOGENOM" id="CLU_047930_0_1_11"/>
<name>Q0S024_RHOJR</name>
<accession>Q0S024</accession>
<dbReference type="OrthoDB" id="5464689at2"/>
<organism evidence="6 7">
    <name type="scientific">Rhodococcus jostii (strain RHA1)</name>
    <dbReference type="NCBI Taxonomy" id="101510"/>
    <lineage>
        <taxon>Bacteria</taxon>
        <taxon>Bacillati</taxon>
        <taxon>Actinomycetota</taxon>
        <taxon>Actinomycetes</taxon>
        <taxon>Mycobacteriales</taxon>
        <taxon>Nocardiaceae</taxon>
        <taxon>Rhodococcus</taxon>
    </lineage>
</organism>
<dbReference type="EMBL" id="CP000432">
    <property type="protein sequence ID" value="ABG99112.1"/>
    <property type="molecule type" value="Genomic_DNA"/>
</dbReference>
<dbReference type="Pfam" id="PF12833">
    <property type="entry name" value="HTH_18"/>
    <property type="match status" value="1"/>
</dbReference>
<dbReference type="Gene3D" id="1.10.10.60">
    <property type="entry name" value="Homeodomain-like"/>
    <property type="match status" value="1"/>
</dbReference>
<protein>
    <submittedName>
        <fullName evidence="6">Transcriptional regulator, AraC family protein</fullName>
    </submittedName>
</protein>
<dbReference type="PROSITE" id="PS00041">
    <property type="entry name" value="HTH_ARAC_FAMILY_1"/>
    <property type="match status" value="1"/>
</dbReference>
<dbReference type="SUPFAM" id="SSF46689">
    <property type="entry name" value="Homeodomain-like"/>
    <property type="match status" value="2"/>
</dbReference>
<dbReference type="InterPro" id="IPR035418">
    <property type="entry name" value="AraC-bd_2"/>
</dbReference>
<dbReference type="SMART" id="SM00342">
    <property type="entry name" value="HTH_ARAC"/>
    <property type="match status" value="1"/>
</dbReference>
<dbReference type="PROSITE" id="PS01124">
    <property type="entry name" value="HTH_ARAC_FAMILY_2"/>
    <property type="match status" value="1"/>
</dbReference>
<evidence type="ECO:0000256" key="4">
    <source>
        <dbReference type="SAM" id="MobiDB-lite"/>
    </source>
</evidence>
<keyword evidence="3" id="KW-0804">Transcription</keyword>
<dbReference type="InterPro" id="IPR018060">
    <property type="entry name" value="HTH_AraC"/>
</dbReference>
<dbReference type="RefSeq" id="WP_011599007.1">
    <property type="nucleotide sequence ID" value="NC_008269.1"/>
</dbReference>
<keyword evidence="1" id="KW-0805">Transcription regulation</keyword>
<evidence type="ECO:0000256" key="2">
    <source>
        <dbReference type="ARBA" id="ARBA00023125"/>
    </source>
</evidence>
<dbReference type="Pfam" id="PF14525">
    <property type="entry name" value="AraC_binding_2"/>
    <property type="match status" value="1"/>
</dbReference>
<dbReference type="PANTHER" id="PTHR46796:SF12">
    <property type="entry name" value="HTH-TYPE DNA-BINDING TRANSCRIPTIONAL ACTIVATOR EUTR"/>
    <property type="match status" value="1"/>
</dbReference>
<evidence type="ECO:0000259" key="5">
    <source>
        <dbReference type="PROSITE" id="PS01124"/>
    </source>
</evidence>
<evidence type="ECO:0000256" key="1">
    <source>
        <dbReference type="ARBA" id="ARBA00023015"/>
    </source>
</evidence>
<geneLocation type="plasmid" evidence="6 7">
    <name>pRHL1</name>
</geneLocation>
<keyword evidence="2" id="KW-0238">DNA-binding</keyword>
<dbReference type="Proteomes" id="UP000008710">
    <property type="component" value="Plasmid pRHL1"/>
</dbReference>
<gene>
    <name evidence="6" type="ordered locus">RHA1_ro08065</name>
</gene>
<dbReference type="PATRIC" id="fig|101510.16.peg.7409"/>
<dbReference type="InterPro" id="IPR009057">
    <property type="entry name" value="Homeodomain-like_sf"/>
</dbReference>
<dbReference type="AlphaFoldDB" id="Q0S024"/>
<dbReference type="GO" id="GO:0043565">
    <property type="term" value="F:sequence-specific DNA binding"/>
    <property type="evidence" value="ECO:0007669"/>
    <property type="project" value="InterPro"/>
</dbReference>
<dbReference type="InterPro" id="IPR018062">
    <property type="entry name" value="HTH_AraC-typ_CS"/>
</dbReference>
<reference evidence="7" key="1">
    <citation type="journal article" date="2006" name="Proc. Natl. Acad. Sci. U.S.A.">
        <title>The complete genome of Rhodococcus sp. RHA1 provides insights into a catabolic powerhouse.</title>
        <authorList>
            <person name="McLeod M.P."/>
            <person name="Warren R.L."/>
            <person name="Hsiao W.W.L."/>
            <person name="Araki N."/>
            <person name="Myhre M."/>
            <person name="Fernandes C."/>
            <person name="Miyazawa D."/>
            <person name="Wong W."/>
            <person name="Lillquist A.L."/>
            <person name="Wang D."/>
            <person name="Dosanjh M."/>
            <person name="Hara H."/>
            <person name="Petrescu A."/>
            <person name="Morin R.D."/>
            <person name="Yang G."/>
            <person name="Stott J.M."/>
            <person name="Schein J.E."/>
            <person name="Shin H."/>
            <person name="Smailus D."/>
            <person name="Siddiqui A.S."/>
            <person name="Marra M.A."/>
            <person name="Jones S.J.M."/>
            <person name="Holt R."/>
            <person name="Brinkman F.S.L."/>
            <person name="Miyauchi K."/>
            <person name="Fukuda M."/>
            <person name="Davies J.E."/>
            <person name="Mohn W.W."/>
            <person name="Eltis L.D."/>
        </authorList>
    </citation>
    <scope>NUCLEOTIDE SEQUENCE [LARGE SCALE GENOMIC DNA]</scope>
    <source>
        <strain evidence="7">RHA1</strain>
    </source>
</reference>
<dbReference type="KEGG" id="rha:RHA1_ro08065"/>
<evidence type="ECO:0000313" key="6">
    <source>
        <dbReference type="EMBL" id="ABG99112.1"/>
    </source>
</evidence>